<dbReference type="SMR" id="A0A7I8WSR0"/>
<evidence type="ECO:0000256" key="1">
    <source>
        <dbReference type="SAM" id="MobiDB-lite"/>
    </source>
</evidence>
<comment type="caution">
    <text evidence="2">The sequence shown here is derived from an EMBL/GenBank/DDBJ whole genome shotgun (WGS) entry which is preliminary data.</text>
</comment>
<reference evidence="2" key="1">
    <citation type="submission" date="2020-09" db="EMBL/GenBank/DDBJ databases">
        <authorList>
            <person name="Kikuchi T."/>
        </authorList>
    </citation>
    <scope>NUCLEOTIDE SEQUENCE</scope>
    <source>
        <strain evidence="2">Ka4C1</strain>
    </source>
</reference>
<dbReference type="Proteomes" id="UP000659654">
    <property type="component" value="Unassembled WGS sequence"/>
</dbReference>
<keyword evidence="3" id="KW-1185">Reference proteome</keyword>
<evidence type="ECO:0000313" key="2">
    <source>
        <dbReference type="EMBL" id="CAD5226294.1"/>
    </source>
</evidence>
<sequence>MKRLLCGRKYIGHVVVAATVFEHTRAFRTWADFPGRLPPSSTQLGPSITKRAYKCMDGQTVVQPVGAELNGVPNGGMFPPGANQYPCWSQGGPQQHRPEMPSTSNGAPMQFQDPSPNFYNAGGMAPPNSAPPSVGYFNQQQPYFNNMQGMPNQRPPGTPEFQPPPSYNPQMARANPMNPVQRPQFPQQPPLISRGMSNPQLISQRNSYVFTTDMLNLATQDVKQGRYPGLVQWHQARQMSQPNPVMNHMMDNGQRNSPSFPSAQQPNRSLKRKNTAQSDHNPSPSPQSMQNVDFKQPMSNQNPQDIKQEPNTADENNPLKKMEIMASFSNEPPTKNMKTEISNGKSKEEKMAKLDEIQRSLEQPQFHPNMRFRGFPGPYPPNQIPPQFMNGQNFIPQGYNPQMQLNGMPQGMVPNGMPPSSDPSQMSSFPGQPMNAGPMPQNGFQGHMNSPRFMGPNMGQAMMGMPGNDRPMPGVPYQPGMEMNMSRGLNPQEQYAWNQNMPQPLTNLDSRVPNQKMQYYGNGQPPMGGPMPPPASSSTT</sequence>
<dbReference type="AlphaFoldDB" id="A0A7I8WSR0"/>
<dbReference type="EMBL" id="CAJFDI010000004">
    <property type="protein sequence ID" value="CAD5226294.1"/>
    <property type="molecule type" value="Genomic_DNA"/>
</dbReference>
<feature type="compositionally biased region" description="Polar residues" evidence="1">
    <location>
        <begin position="253"/>
        <end position="268"/>
    </location>
</feature>
<feature type="compositionally biased region" description="Pro residues" evidence="1">
    <location>
        <begin position="527"/>
        <end position="540"/>
    </location>
</feature>
<evidence type="ECO:0000313" key="3">
    <source>
        <dbReference type="Proteomes" id="UP000659654"/>
    </source>
</evidence>
<dbReference type="EMBL" id="CAJFCV020000004">
    <property type="protein sequence ID" value="CAG9115698.1"/>
    <property type="molecule type" value="Genomic_DNA"/>
</dbReference>
<feature type="region of interest" description="Disordered" evidence="1">
    <location>
        <begin position="515"/>
        <end position="540"/>
    </location>
</feature>
<protein>
    <submittedName>
        <fullName evidence="2">(pine wood nematode) hypothetical protein</fullName>
    </submittedName>
</protein>
<proteinExistence type="predicted"/>
<dbReference type="OrthoDB" id="5782876at2759"/>
<name>A0A7I8WSR0_BURXY</name>
<feature type="region of interest" description="Disordered" evidence="1">
    <location>
        <begin position="243"/>
        <end position="317"/>
    </location>
</feature>
<gene>
    <name evidence="2" type="ORF">BXYJ_LOCUS8973</name>
</gene>
<accession>A0A7I8WSR0</accession>
<dbReference type="Proteomes" id="UP000582659">
    <property type="component" value="Unassembled WGS sequence"/>
</dbReference>
<feature type="compositionally biased region" description="Polar residues" evidence="1">
    <location>
        <begin position="275"/>
        <end position="315"/>
    </location>
</feature>
<organism evidence="2 3">
    <name type="scientific">Bursaphelenchus xylophilus</name>
    <name type="common">Pinewood nematode worm</name>
    <name type="synonym">Aphelenchoides xylophilus</name>
    <dbReference type="NCBI Taxonomy" id="6326"/>
    <lineage>
        <taxon>Eukaryota</taxon>
        <taxon>Metazoa</taxon>
        <taxon>Ecdysozoa</taxon>
        <taxon>Nematoda</taxon>
        <taxon>Chromadorea</taxon>
        <taxon>Rhabditida</taxon>
        <taxon>Tylenchina</taxon>
        <taxon>Tylenchomorpha</taxon>
        <taxon>Aphelenchoidea</taxon>
        <taxon>Aphelenchoididae</taxon>
        <taxon>Bursaphelenchus</taxon>
    </lineage>
</organism>